<organism evidence="1 2">
    <name type="scientific">Anaerobaca lacustris</name>
    <dbReference type="NCBI Taxonomy" id="3044600"/>
    <lineage>
        <taxon>Bacteria</taxon>
        <taxon>Pseudomonadati</taxon>
        <taxon>Planctomycetota</taxon>
        <taxon>Phycisphaerae</taxon>
        <taxon>Sedimentisphaerales</taxon>
        <taxon>Anaerobacaceae</taxon>
        <taxon>Anaerobaca</taxon>
    </lineage>
</organism>
<gene>
    <name evidence="1" type="ORF">QJ522_15995</name>
</gene>
<dbReference type="AlphaFoldDB" id="A0AAW6U3T6"/>
<proteinExistence type="predicted"/>
<accession>A0AAW6U3T6</accession>
<evidence type="ECO:0000313" key="1">
    <source>
        <dbReference type="EMBL" id="MDI6450559.1"/>
    </source>
</evidence>
<evidence type="ECO:0008006" key="3">
    <source>
        <dbReference type="Google" id="ProtNLM"/>
    </source>
</evidence>
<keyword evidence="2" id="KW-1185">Reference proteome</keyword>
<dbReference type="EMBL" id="JASCXX010000022">
    <property type="protein sequence ID" value="MDI6450559.1"/>
    <property type="molecule type" value="Genomic_DNA"/>
</dbReference>
<dbReference type="Proteomes" id="UP001431776">
    <property type="component" value="Unassembled WGS sequence"/>
</dbReference>
<protein>
    <recommendedName>
        <fullName evidence="3">Zinc-finger domain-containing protein</fullName>
    </recommendedName>
</protein>
<dbReference type="RefSeq" id="WP_349245970.1">
    <property type="nucleotide sequence ID" value="NZ_JASCXX010000022.1"/>
</dbReference>
<sequence length="175" mass="20093">MKPPNIRERLFPTLTPPVSKCRRTRQWFAAALSRRLGPEASWVRRHVATCPRCRRRLAALRNVEMALSLLRSQPQSLDLLGRANAHTIKMLEHDLRDAPKARKLERSRPEPSLVERFGPYRRSAVNVAACIAIVLLTRTGVFRSLDKARTGGDKMMRQYYAHHLGDDLTRELFDA</sequence>
<name>A0AAW6U3T6_9BACT</name>
<dbReference type="InterPro" id="IPR041916">
    <property type="entry name" value="Anti_sigma_zinc_sf"/>
</dbReference>
<evidence type="ECO:0000313" key="2">
    <source>
        <dbReference type="Proteomes" id="UP001431776"/>
    </source>
</evidence>
<reference evidence="1" key="1">
    <citation type="submission" date="2023-05" db="EMBL/GenBank/DDBJ databases">
        <title>Anaerotaeda fermentans gen. nov., sp. nov., a novel anaerobic planctomycete of the new family within the order Sedimentisphaerales isolated from Taman Peninsula, Russia.</title>
        <authorList>
            <person name="Khomyakova M.A."/>
            <person name="Merkel A.Y."/>
            <person name="Slobodkin A.I."/>
        </authorList>
    </citation>
    <scope>NUCLEOTIDE SEQUENCE</scope>
    <source>
        <strain evidence="1">M17dextr</strain>
    </source>
</reference>
<comment type="caution">
    <text evidence="1">The sequence shown here is derived from an EMBL/GenBank/DDBJ whole genome shotgun (WGS) entry which is preliminary data.</text>
</comment>
<dbReference type="Gene3D" id="1.10.10.1320">
    <property type="entry name" value="Anti-sigma factor, zinc-finger domain"/>
    <property type="match status" value="1"/>
</dbReference>